<proteinExistence type="predicted"/>
<keyword evidence="3" id="KW-0460">Magnesium</keyword>
<comment type="cofactor">
    <cofactor evidence="1">
        <name>Mg(2+)</name>
        <dbReference type="ChEBI" id="CHEBI:18420"/>
    </cofactor>
</comment>
<evidence type="ECO:0000259" key="5">
    <source>
        <dbReference type="Pfam" id="PF00425"/>
    </source>
</evidence>
<dbReference type="EMBL" id="AP023214">
    <property type="protein sequence ID" value="BCG49261.1"/>
    <property type="molecule type" value="Genomic_DNA"/>
</dbReference>
<evidence type="ECO:0000313" key="7">
    <source>
        <dbReference type="Proteomes" id="UP000595596"/>
    </source>
</evidence>
<feature type="domain" description="Chorismate-utilising enzyme C-terminal" evidence="5">
    <location>
        <begin position="175"/>
        <end position="408"/>
    </location>
</feature>
<dbReference type="Pfam" id="PF00425">
    <property type="entry name" value="Chorismate_bind"/>
    <property type="match status" value="1"/>
</dbReference>
<dbReference type="GO" id="GO:0016829">
    <property type="term" value="F:lyase activity"/>
    <property type="evidence" value="ECO:0007669"/>
    <property type="project" value="UniProtKB-KW"/>
</dbReference>
<dbReference type="PANTHER" id="PTHR11236">
    <property type="entry name" value="AMINOBENZOATE/ANTHRANILATE SYNTHASE"/>
    <property type="match status" value="1"/>
</dbReference>
<evidence type="ECO:0000256" key="1">
    <source>
        <dbReference type="ARBA" id="ARBA00001946"/>
    </source>
</evidence>
<dbReference type="InterPro" id="IPR005801">
    <property type="entry name" value="ADC_synthase"/>
</dbReference>
<reference evidence="6 7" key="1">
    <citation type="journal article" date="2020" name="Genome Biol. Evol.">
        <title>Comparative Genomics Underlines Multiple Roles of Profftella, an Obligate Symbiont of Psyllids: Providing Toxins, Vitamins, and Carotenoids.</title>
        <authorList>
            <person name="Nakabachi A."/>
            <person name="Piel J."/>
            <person name="Malenovsky I."/>
            <person name="Hirose Y."/>
        </authorList>
    </citation>
    <scope>NUCLEOTIDE SEQUENCE [LARGE SCALE GENOMIC DNA]</scope>
    <source>
        <strain evidence="6 7">Dco</strain>
    </source>
</reference>
<dbReference type="RefSeq" id="WP_201329550.1">
    <property type="nucleotide sequence ID" value="NZ_AP023214.1"/>
</dbReference>
<dbReference type="SUPFAM" id="SSF56322">
    <property type="entry name" value="ADC synthase"/>
    <property type="match status" value="1"/>
</dbReference>
<organism evidence="6 7">
    <name type="scientific">Candidatus Carsonella ruddii</name>
    <name type="common">Diaphorina cf. continua</name>
    <dbReference type="NCBI Taxonomy" id="2661587"/>
    <lineage>
        <taxon>Bacteria</taxon>
        <taxon>Pseudomonadati</taxon>
        <taxon>Pseudomonadota</taxon>
        <taxon>Gammaproteobacteria</taxon>
        <taxon>Oceanospirillales</taxon>
        <taxon>Halomonadaceae</taxon>
        <taxon>Zymobacter group</taxon>
        <taxon>Candidatus Carsonella</taxon>
    </lineage>
</organism>
<evidence type="ECO:0000256" key="2">
    <source>
        <dbReference type="ARBA" id="ARBA00022723"/>
    </source>
</evidence>
<evidence type="ECO:0000313" key="6">
    <source>
        <dbReference type="EMBL" id="BCG49261.1"/>
    </source>
</evidence>
<dbReference type="PANTHER" id="PTHR11236:SF48">
    <property type="entry name" value="ISOCHORISMATE SYNTHASE MENF"/>
    <property type="match status" value="1"/>
</dbReference>
<evidence type="ECO:0000256" key="4">
    <source>
        <dbReference type="ARBA" id="ARBA00023239"/>
    </source>
</evidence>
<name>A0A7R7ABI2_CARRU</name>
<dbReference type="Gene3D" id="3.60.120.10">
    <property type="entry name" value="Anthranilate synthase"/>
    <property type="match status" value="1"/>
</dbReference>
<gene>
    <name evidence="6" type="primary">trpE</name>
    <name evidence="6" type="ORF">CRDco_0410</name>
</gene>
<dbReference type="GO" id="GO:0046872">
    <property type="term" value="F:metal ion binding"/>
    <property type="evidence" value="ECO:0007669"/>
    <property type="project" value="UniProtKB-KW"/>
</dbReference>
<sequence length="414" mass="50365">MIFHNKVLFFKKFKLNTFIKKILNKNFFCLEKNNIVFIFDFFDILNKNNIINKFLNKKYNIVTKNINFYFLKKNYKNFKKYRFLFSFFDFINFNFLQKNVKNNLKNNYWSFFPRFFFLYKKKNKKAIFFYILKKNFFLFSKKIKFFIIKIKNIVFKKIKLKKIFFFNYYTKKKLFFKNYCKIKKNINCGNITQCVISNIFILKNFLNYNYKKISSYNFYFFYNNVRITINSPEFLLRKENLKNFTKPIAGTVDKRIKIKKILNNKKEISEHIMLLDLSLSDIFKNNINKFLLKRLFYCEHYKNLIHIVSEIFFMSFNKDSLNIINSLFPAGTLSGSPKINSIKLINFLEKNNRIFYGGIFCISNKFQIETCLMIRFMLFINNILIIESGAGIIDKSLNILEWNETVFKKQHLIK</sequence>
<keyword evidence="4" id="KW-0456">Lyase</keyword>
<dbReference type="AlphaFoldDB" id="A0A7R7ABI2"/>
<keyword evidence="2" id="KW-0479">Metal-binding</keyword>
<protein>
    <submittedName>
        <fullName evidence="6">Anthranilate synthase component I</fullName>
    </submittedName>
</protein>
<accession>A0A7R7ABI2</accession>
<dbReference type="InterPro" id="IPR019999">
    <property type="entry name" value="Anth_synth_I-like"/>
</dbReference>
<keyword evidence="7" id="KW-1185">Reference proteome</keyword>
<dbReference type="KEGG" id="crr:CRDco_0410"/>
<dbReference type="Proteomes" id="UP000595596">
    <property type="component" value="Chromosome"/>
</dbReference>
<dbReference type="GO" id="GO:0000162">
    <property type="term" value="P:L-tryptophan biosynthetic process"/>
    <property type="evidence" value="ECO:0007669"/>
    <property type="project" value="TreeGrafter"/>
</dbReference>
<dbReference type="InterPro" id="IPR015890">
    <property type="entry name" value="Chorismate_C"/>
</dbReference>
<evidence type="ECO:0000256" key="3">
    <source>
        <dbReference type="ARBA" id="ARBA00022842"/>
    </source>
</evidence>